<organism evidence="8 9">
    <name type="scientific">Bacillus smithii 7_3_47FAA</name>
    <dbReference type="NCBI Taxonomy" id="665952"/>
    <lineage>
        <taxon>Bacteria</taxon>
        <taxon>Bacillati</taxon>
        <taxon>Bacillota</taxon>
        <taxon>Bacilli</taxon>
        <taxon>Bacillales</taxon>
        <taxon>Bacillaceae</taxon>
        <taxon>Bacillus</taxon>
    </lineage>
</organism>
<comment type="subcellular location">
    <subcellularLocation>
        <location evidence="1">Cell membrane</location>
        <topology evidence="1">Multi-pass membrane protein</topology>
    </subcellularLocation>
</comment>
<feature type="transmembrane region" description="Helical" evidence="6">
    <location>
        <begin position="12"/>
        <end position="37"/>
    </location>
</feature>
<keyword evidence="3 6" id="KW-0812">Transmembrane</keyword>
<dbReference type="Gene3D" id="1.20.1250.20">
    <property type="entry name" value="MFS general substrate transporter like domains"/>
    <property type="match status" value="1"/>
</dbReference>
<protein>
    <recommendedName>
        <fullName evidence="7">Major facilitator superfamily (MFS) profile domain-containing protein</fullName>
    </recommendedName>
</protein>
<feature type="transmembrane region" description="Helical" evidence="6">
    <location>
        <begin position="252"/>
        <end position="273"/>
    </location>
</feature>
<feature type="transmembrane region" description="Helical" evidence="6">
    <location>
        <begin position="49"/>
        <end position="70"/>
    </location>
</feature>
<dbReference type="CDD" id="cd17316">
    <property type="entry name" value="MFS_SV2_like"/>
    <property type="match status" value="1"/>
</dbReference>
<dbReference type="AlphaFoldDB" id="G9QQ17"/>
<feature type="domain" description="Major facilitator superfamily (MFS) profile" evidence="7">
    <location>
        <begin position="12"/>
        <end position="393"/>
    </location>
</feature>
<dbReference type="GO" id="GO:0005886">
    <property type="term" value="C:plasma membrane"/>
    <property type="evidence" value="ECO:0007669"/>
    <property type="project" value="UniProtKB-SubCell"/>
</dbReference>
<dbReference type="Pfam" id="PF07690">
    <property type="entry name" value="MFS_1"/>
    <property type="match status" value="1"/>
</dbReference>
<dbReference type="PROSITE" id="PS00217">
    <property type="entry name" value="SUGAR_TRANSPORT_2"/>
    <property type="match status" value="1"/>
</dbReference>
<dbReference type="HOGENOM" id="CLU_001265_46_6_9"/>
<evidence type="ECO:0000256" key="5">
    <source>
        <dbReference type="ARBA" id="ARBA00023136"/>
    </source>
</evidence>
<feature type="transmembrane region" description="Helical" evidence="6">
    <location>
        <begin position="101"/>
        <end position="124"/>
    </location>
</feature>
<dbReference type="InterPro" id="IPR020846">
    <property type="entry name" value="MFS_dom"/>
</dbReference>
<evidence type="ECO:0000313" key="9">
    <source>
        <dbReference type="Proteomes" id="UP000011747"/>
    </source>
</evidence>
<feature type="transmembrane region" description="Helical" evidence="6">
    <location>
        <begin position="136"/>
        <end position="158"/>
    </location>
</feature>
<feature type="transmembrane region" description="Helical" evidence="6">
    <location>
        <begin position="164"/>
        <end position="183"/>
    </location>
</feature>
<feature type="transmembrane region" description="Helical" evidence="6">
    <location>
        <begin position="77"/>
        <end position="95"/>
    </location>
</feature>
<dbReference type="PANTHER" id="PTHR23511:SF34">
    <property type="entry name" value="SYNAPTIC VESICLE GLYCOPROTEIN 2"/>
    <property type="match status" value="1"/>
</dbReference>
<dbReference type="PATRIC" id="fig|665952.3.peg.3290"/>
<keyword evidence="2" id="KW-0813">Transport</keyword>
<evidence type="ECO:0000256" key="1">
    <source>
        <dbReference type="ARBA" id="ARBA00004651"/>
    </source>
</evidence>
<evidence type="ECO:0000256" key="4">
    <source>
        <dbReference type="ARBA" id="ARBA00022989"/>
    </source>
</evidence>
<dbReference type="InterPro" id="IPR005829">
    <property type="entry name" value="Sugar_transporter_CS"/>
</dbReference>
<keyword evidence="5 6" id="KW-0472">Membrane</keyword>
<dbReference type="RefSeq" id="WP_003355474.1">
    <property type="nucleotide sequence ID" value="NZ_JH414764.1"/>
</dbReference>
<gene>
    <name evidence="8" type="ORF">HMPREF1015_00384</name>
</gene>
<dbReference type="GO" id="GO:0022857">
    <property type="term" value="F:transmembrane transporter activity"/>
    <property type="evidence" value="ECO:0007669"/>
    <property type="project" value="InterPro"/>
</dbReference>
<comment type="caution">
    <text evidence="8">The sequence shown here is derived from an EMBL/GenBank/DDBJ whole genome shotgun (WGS) entry which is preliminary data.</text>
</comment>
<feature type="transmembrane region" description="Helical" evidence="6">
    <location>
        <begin position="305"/>
        <end position="326"/>
    </location>
</feature>
<sequence>MNDALKQNTRKLLGIAGFAWLFDAMDVGMLSFIQAALQKDWNLSVKEMGWIGSVNSIGMAAGAFLFGLLADRIGRKPVFLITLLLFTIGSGLSAFTSTLVLFLFFRFFIGMGLGGELPVASTLVSESVSAKDRGRIIVLLESFWAGGWLLAAVVSYFIIPEYGWRMALLLGAIPALYALYLRWNLPDSARFQSVKTKRSFILNIKEVWSRPHIRKTIMLWIVWFCVVFSYYGMFLWLPSIMVMKGFSLIKSFGYVLIMTLAQLPGYFTAAWLIDRIGRKWVLIIFLLGTSISAWLFGNAETLPLLITYGILLSFFNLGAWGALYAYSPEQYPTAIRGTGVGMATSFGRIGGILGPLLIGFLGSETSISAIFSIFCAAIIISVVSIALLGTETKAKDLA</sequence>
<feature type="transmembrane region" description="Helical" evidence="6">
    <location>
        <begin position="338"/>
        <end position="361"/>
    </location>
</feature>
<accession>G9QQ17</accession>
<feature type="transmembrane region" description="Helical" evidence="6">
    <location>
        <begin position="280"/>
        <end position="299"/>
    </location>
</feature>
<dbReference type="SUPFAM" id="SSF103473">
    <property type="entry name" value="MFS general substrate transporter"/>
    <property type="match status" value="1"/>
</dbReference>
<keyword evidence="9" id="KW-1185">Reference proteome</keyword>
<feature type="transmembrane region" description="Helical" evidence="6">
    <location>
        <begin position="367"/>
        <end position="388"/>
    </location>
</feature>
<keyword evidence="4 6" id="KW-1133">Transmembrane helix</keyword>
<dbReference type="InterPro" id="IPR036259">
    <property type="entry name" value="MFS_trans_sf"/>
</dbReference>
<dbReference type="PANTHER" id="PTHR23511">
    <property type="entry name" value="SYNAPTIC VESICLE GLYCOPROTEIN 2"/>
    <property type="match status" value="1"/>
</dbReference>
<evidence type="ECO:0000259" key="7">
    <source>
        <dbReference type="PROSITE" id="PS50850"/>
    </source>
</evidence>
<feature type="transmembrane region" description="Helical" evidence="6">
    <location>
        <begin position="217"/>
        <end position="237"/>
    </location>
</feature>
<reference evidence="8 9" key="1">
    <citation type="submission" date="2011-09" db="EMBL/GenBank/DDBJ databases">
        <title>The Genome Sequence of Bacillus smithii 7_3_47FAA.</title>
        <authorList>
            <consortium name="The Broad Institute Genome Sequencing Platform"/>
            <person name="Earl A."/>
            <person name="Ward D."/>
            <person name="Feldgarden M."/>
            <person name="Gevers D."/>
            <person name="Daigneault M."/>
            <person name="Strauss J."/>
            <person name="Allen-Vercoe E."/>
            <person name="Young S.K."/>
            <person name="Zeng Q."/>
            <person name="Gargeya S."/>
            <person name="Fitzgerald M."/>
            <person name="Haas B."/>
            <person name="Abouelleil A."/>
            <person name="Alvarado L."/>
            <person name="Arachchi H.M."/>
            <person name="Berlin A."/>
            <person name="Brown A."/>
            <person name="Chapman S.B."/>
            <person name="Chen Z."/>
            <person name="Dunbar C."/>
            <person name="Freedman E."/>
            <person name="Gearin G."/>
            <person name="Goldberg J."/>
            <person name="Griggs A."/>
            <person name="Gujja S."/>
            <person name="Heiman D."/>
            <person name="Howarth C."/>
            <person name="Larson L."/>
            <person name="Lui A."/>
            <person name="MacDonald P.J.P."/>
            <person name="Montmayeur A."/>
            <person name="Murphy C."/>
            <person name="Neiman D."/>
            <person name="Pearson M."/>
            <person name="Priest M."/>
            <person name="Roberts A."/>
            <person name="Saif S."/>
            <person name="Shea T."/>
            <person name="Shenoy N."/>
            <person name="Sisk P."/>
            <person name="Stolte C."/>
            <person name="Sykes S."/>
            <person name="Wortman J."/>
            <person name="Nusbaum C."/>
            <person name="Birren B."/>
        </authorList>
    </citation>
    <scope>NUCLEOTIDE SEQUENCE [LARGE SCALE GENOMIC DNA]</scope>
    <source>
        <strain evidence="8 9">7_3_47FAA</strain>
    </source>
</reference>
<evidence type="ECO:0000256" key="6">
    <source>
        <dbReference type="SAM" id="Phobius"/>
    </source>
</evidence>
<dbReference type="Proteomes" id="UP000011747">
    <property type="component" value="Unassembled WGS sequence"/>
</dbReference>
<name>G9QQ17_9BACI</name>
<dbReference type="EMBL" id="ACWF01000158">
    <property type="protein sequence ID" value="EHL73331.1"/>
    <property type="molecule type" value="Genomic_DNA"/>
</dbReference>
<evidence type="ECO:0000256" key="2">
    <source>
        <dbReference type="ARBA" id="ARBA00022448"/>
    </source>
</evidence>
<dbReference type="PROSITE" id="PS50850">
    <property type="entry name" value="MFS"/>
    <property type="match status" value="1"/>
</dbReference>
<proteinExistence type="predicted"/>
<dbReference type="InterPro" id="IPR011701">
    <property type="entry name" value="MFS"/>
</dbReference>
<evidence type="ECO:0000256" key="3">
    <source>
        <dbReference type="ARBA" id="ARBA00022692"/>
    </source>
</evidence>
<evidence type="ECO:0000313" key="8">
    <source>
        <dbReference type="EMBL" id="EHL73331.1"/>
    </source>
</evidence>